<sequence length="897" mass="95923">MSEHRRKPSQPQDGGRAAARRAAQQPSGRRAAPTRDTRSTTEMSSGSYGEERPPGGRAEARRAAQRGASSGSRRRAAEPAGRGSGRGRRGGPPDNDRFINYPRSDRYGWRRFVPSWKLVGGTCLGFFAITVAGMGVAFAWVDTPKAQDMAEAQNNVFYWDDGKTQLAATGGQRNRQTVTISEIPQSMQDAVIAAENESFDDDWGVDPMGIARAVVNMAKGGETQGGSTITQQFVKNTYLDQDQTMKRKFTELIISVKVGATMKKPDILAGYLNTAYFGRGAYGIQAASQAYFGKNSKDLKEDESAFLAALLKGPNLYNPDGGIGDNARPEKNRARAEERWEWILDREVEVGRMEPAERDKWKKSGFPKLKDFDQATGLGGQKGYLVETAKKYVMKQTNITPEALERGGYRIYTTFNKKKVDAMEKAVNKTKKEFLDAKKRPETDKFVQFGSASVDVNTGAIVALYGGDGWDKKHFTNNADTSGVPVGSTWKPYVLAAAMQDGTYKTRPTGLSPLSKYNANDLIEIKYPSGAPVPGKNGQPFRQKNESDKAYGYVTLREAMEKSINTPFVQLGFDVGHQKVADMATRTGILKDTMDSFNASFFLGTSTPSAIRMADSYATFAASGKHHEPYSVKKVLLDGEEQPGFEPPKSQRAMDPEVADNVTDVLKNVIESDEGTGNKAQKLGRPAAGKTGTTDKNKSAWFVGYTPQLSTAVTLFRTDPESRKLLSMNGTGGVPSIHGGDIPAEVWTNYMIDALKGQDVEDFPVAPPLGDKADSIGAPSPTPSPTPSQTPSQTPSATPSTEAPSQTPSPSVSPSETETCNPLDWACEDSGGNDNAGTDAGGTDTGGMDAGGTDTGGTTDGGTSDGGTTDGTTTDGSTEGKPGNGNSNGGLFGGGGG</sequence>
<evidence type="ECO:0000256" key="9">
    <source>
        <dbReference type="SAM" id="MobiDB-lite"/>
    </source>
</evidence>
<evidence type="ECO:0000256" key="2">
    <source>
        <dbReference type="ARBA" id="ARBA00022670"/>
    </source>
</evidence>
<organism evidence="13 14">
    <name type="scientific">Streptomyces flavidovirens</name>
    <dbReference type="NCBI Taxonomy" id="67298"/>
    <lineage>
        <taxon>Bacteria</taxon>
        <taxon>Bacillati</taxon>
        <taxon>Actinomycetota</taxon>
        <taxon>Actinomycetes</taxon>
        <taxon>Kitasatosporales</taxon>
        <taxon>Streptomycetaceae</taxon>
        <taxon>Streptomyces</taxon>
    </lineage>
</organism>
<dbReference type="EMBL" id="JBIAPK010000003">
    <property type="protein sequence ID" value="MFF3339269.1"/>
    <property type="molecule type" value="Genomic_DNA"/>
</dbReference>
<evidence type="ECO:0000256" key="5">
    <source>
        <dbReference type="ARBA" id="ARBA00022801"/>
    </source>
</evidence>
<keyword evidence="5" id="KW-0378">Hydrolase</keyword>
<feature type="compositionally biased region" description="Basic and acidic residues" evidence="9">
    <location>
        <begin position="49"/>
        <end position="62"/>
    </location>
</feature>
<evidence type="ECO:0000256" key="10">
    <source>
        <dbReference type="SAM" id="Phobius"/>
    </source>
</evidence>
<gene>
    <name evidence="13" type="ORF">ACFYWW_11135</name>
</gene>
<dbReference type="PANTHER" id="PTHR32282">
    <property type="entry name" value="BINDING PROTEIN TRANSPEPTIDASE, PUTATIVE-RELATED"/>
    <property type="match status" value="1"/>
</dbReference>
<dbReference type="InterPro" id="IPR050396">
    <property type="entry name" value="Glycosyltr_51/Transpeptidase"/>
</dbReference>
<keyword evidence="4 13" id="KW-0808">Transferase</keyword>
<dbReference type="GO" id="GO:0016757">
    <property type="term" value="F:glycosyltransferase activity"/>
    <property type="evidence" value="ECO:0007669"/>
    <property type="project" value="UniProtKB-KW"/>
</dbReference>
<feature type="compositionally biased region" description="Low complexity" evidence="9">
    <location>
        <begin position="789"/>
        <end position="815"/>
    </location>
</feature>
<keyword evidence="6" id="KW-0511">Multifunctional enzyme</keyword>
<accession>A0ABW6RCM1</accession>
<feature type="compositionally biased region" description="Low complexity" evidence="9">
    <location>
        <begin position="829"/>
        <end position="838"/>
    </location>
</feature>
<evidence type="ECO:0000256" key="1">
    <source>
        <dbReference type="ARBA" id="ARBA00022645"/>
    </source>
</evidence>
<evidence type="ECO:0000313" key="14">
    <source>
        <dbReference type="Proteomes" id="UP001601976"/>
    </source>
</evidence>
<dbReference type="RefSeq" id="WP_387895169.1">
    <property type="nucleotide sequence ID" value="NZ_JBIAPK010000003.1"/>
</dbReference>
<evidence type="ECO:0000256" key="6">
    <source>
        <dbReference type="ARBA" id="ARBA00023268"/>
    </source>
</evidence>
<keyword evidence="2" id="KW-0645">Protease</keyword>
<feature type="region of interest" description="Disordered" evidence="9">
    <location>
        <begin position="762"/>
        <end position="897"/>
    </location>
</feature>
<feature type="compositionally biased region" description="Gly residues" evidence="9">
    <location>
        <begin position="839"/>
        <end position="869"/>
    </location>
</feature>
<evidence type="ECO:0000256" key="7">
    <source>
        <dbReference type="ARBA" id="ARBA00034000"/>
    </source>
</evidence>
<keyword evidence="10" id="KW-0472">Membrane</keyword>
<evidence type="ECO:0000313" key="13">
    <source>
        <dbReference type="EMBL" id="MFF3339269.1"/>
    </source>
</evidence>
<dbReference type="InterPro" id="IPR023346">
    <property type="entry name" value="Lysozyme-like_dom_sf"/>
</dbReference>
<protein>
    <submittedName>
        <fullName evidence="13">Transglycosylase domain-containing protein</fullName>
        <ecNumber evidence="13">2.4.-.-</ecNumber>
    </submittedName>
</protein>
<dbReference type="InterPro" id="IPR036950">
    <property type="entry name" value="PBP_transglycosylase"/>
</dbReference>
<proteinExistence type="predicted"/>
<evidence type="ECO:0000256" key="4">
    <source>
        <dbReference type="ARBA" id="ARBA00022679"/>
    </source>
</evidence>
<feature type="compositionally biased region" description="Low complexity" evidence="9">
    <location>
        <begin position="10"/>
        <end position="31"/>
    </location>
</feature>
<keyword evidence="3 13" id="KW-0328">Glycosyltransferase</keyword>
<comment type="catalytic activity">
    <reaction evidence="7">
        <text>Preferential cleavage: (Ac)2-L-Lys-D-Ala-|-D-Ala. Also transpeptidation of peptidyl-alanyl moieties that are N-acyl substituents of D-alanine.</text>
        <dbReference type="EC" id="3.4.16.4"/>
    </reaction>
</comment>
<feature type="region of interest" description="Disordered" evidence="9">
    <location>
        <begin position="1"/>
        <end position="101"/>
    </location>
</feature>
<feature type="domain" description="Penicillin-binding protein transpeptidase" evidence="11">
    <location>
        <begin position="454"/>
        <end position="712"/>
    </location>
</feature>
<feature type="region of interest" description="Disordered" evidence="9">
    <location>
        <begin position="673"/>
        <end position="696"/>
    </location>
</feature>
<keyword evidence="14" id="KW-1185">Reference proteome</keyword>
<name>A0ABW6RCM1_9ACTN</name>
<reference evidence="13 14" key="1">
    <citation type="submission" date="2024-10" db="EMBL/GenBank/DDBJ databases">
        <title>The Natural Products Discovery Center: Release of the First 8490 Sequenced Strains for Exploring Actinobacteria Biosynthetic Diversity.</title>
        <authorList>
            <person name="Kalkreuter E."/>
            <person name="Kautsar S.A."/>
            <person name="Yang D."/>
            <person name="Bader C.D."/>
            <person name="Teijaro C.N."/>
            <person name="Fluegel L."/>
            <person name="Davis C.M."/>
            <person name="Simpson J.R."/>
            <person name="Lauterbach L."/>
            <person name="Steele A.D."/>
            <person name="Gui C."/>
            <person name="Meng S."/>
            <person name="Li G."/>
            <person name="Viehrig K."/>
            <person name="Ye F."/>
            <person name="Su P."/>
            <person name="Kiefer A.F."/>
            <person name="Nichols A."/>
            <person name="Cepeda A.J."/>
            <person name="Yan W."/>
            <person name="Fan B."/>
            <person name="Jiang Y."/>
            <person name="Adhikari A."/>
            <person name="Zheng C.-J."/>
            <person name="Schuster L."/>
            <person name="Cowan T.M."/>
            <person name="Smanski M.J."/>
            <person name="Chevrette M.G."/>
            <person name="De Carvalho L.P.S."/>
            <person name="Shen B."/>
        </authorList>
    </citation>
    <scope>NUCLEOTIDE SEQUENCE [LARGE SCALE GENOMIC DNA]</scope>
    <source>
        <strain evidence="13 14">NPDC003029</strain>
    </source>
</reference>
<feature type="compositionally biased region" description="Gly residues" evidence="9">
    <location>
        <begin position="882"/>
        <end position="897"/>
    </location>
</feature>
<dbReference type="Pfam" id="PF00912">
    <property type="entry name" value="Transgly"/>
    <property type="match status" value="1"/>
</dbReference>
<dbReference type="Gene3D" id="3.40.710.10">
    <property type="entry name" value="DD-peptidase/beta-lactamase superfamily"/>
    <property type="match status" value="1"/>
</dbReference>
<dbReference type="PANTHER" id="PTHR32282:SF34">
    <property type="entry name" value="PENICILLIN-BINDING PROTEIN 1A"/>
    <property type="match status" value="1"/>
</dbReference>
<dbReference type="InterPro" id="IPR001460">
    <property type="entry name" value="PCN-bd_Tpept"/>
</dbReference>
<keyword evidence="1" id="KW-0121">Carboxypeptidase</keyword>
<evidence type="ECO:0000259" key="12">
    <source>
        <dbReference type="Pfam" id="PF00912"/>
    </source>
</evidence>
<dbReference type="InterPro" id="IPR001264">
    <property type="entry name" value="Glyco_trans_51"/>
</dbReference>
<dbReference type="EC" id="2.4.-.-" evidence="13"/>
<dbReference type="Proteomes" id="UP001601976">
    <property type="component" value="Unassembled WGS sequence"/>
</dbReference>
<keyword evidence="10" id="KW-0812">Transmembrane</keyword>
<dbReference type="SUPFAM" id="SSF56601">
    <property type="entry name" value="beta-lactamase/transpeptidase-like"/>
    <property type="match status" value="1"/>
</dbReference>
<dbReference type="Gene3D" id="1.10.3810.10">
    <property type="entry name" value="Biosynthetic peptidoglycan transglycosylase-like"/>
    <property type="match status" value="1"/>
</dbReference>
<comment type="caution">
    <text evidence="13">The sequence shown here is derived from an EMBL/GenBank/DDBJ whole genome shotgun (WGS) entry which is preliminary data.</text>
</comment>
<dbReference type="InterPro" id="IPR012338">
    <property type="entry name" value="Beta-lactam/transpept-like"/>
</dbReference>
<feature type="domain" description="Glycosyl transferase family 51" evidence="12">
    <location>
        <begin position="166"/>
        <end position="346"/>
    </location>
</feature>
<comment type="catalytic activity">
    <reaction evidence="8">
        <text>[GlcNAc-(1-&gt;4)-Mur2Ac(oyl-L-Ala-gamma-D-Glu-L-Lys-D-Ala-D-Ala)](n)-di-trans,octa-cis-undecaprenyl diphosphate + beta-D-GlcNAc-(1-&gt;4)-Mur2Ac(oyl-L-Ala-gamma-D-Glu-L-Lys-D-Ala-D-Ala)-di-trans,octa-cis-undecaprenyl diphosphate = [GlcNAc-(1-&gt;4)-Mur2Ac(oyl-L-Ala-gamma-D-Glu-L-Lys-D-Ala-D-Ala)](n+1)-di-trans,octa-cis-undecaprenyl diphosphate + di-trans,octa-cis-undecaprenyl diphosphate + H(+)</text>
        <dbReference type="Rhea" id="RHEA:23708"/>
        <dbReference type="Rhea" id="RHEA-COMP:9602"/>
        <dbReference type="Rhea" id="RHEA-COMP:9603"/>
        <dbReference type="ChEBI" id="CHEBI:15378"/>
        <dbReference type="ChEBI" id="CHEBI:58405"/>
        <dbReference type="ChEBI" id="CHEBI:60033"/>
        <dbReference type="ChEBI" id="CHEBI:78435"/>
        <dbReference type="EC" id="2.4.99.28"/>
    </reaction>
</comment>
<evidence type="ECO:0000256" key="8">
    <source>
        <dbReference type="ARBA" id="ARBA00049902"/>
    </source>
</evidence>
<evidence type="ECO:0000256" key="3">
    <source>
        <dbReference type="ARBA" id="ARBA00022676"/>
    </source>
</evidence>
<evidence type="ECO:0000259" key="11">
    <source>
        <dbReference type="Pfam" id="PF00905"/>
    </source>
</evidence>
<dbReference type="Pfam" id="PF00905">
    <property type="entry name" value="Transpeptidase"/>
    <property type="match status" value="1"/>
</dbReference>
<dbReference type="SUPFAM" id="SSF53955">
    <property type="entry name" value="Lysozyme-like"/>
    <property type="match status" value="1"/>
</dbReference>
<feature type="transmembrane region" description="Helical" evidence="10">
    <location>
        <begin position="118"/>
        <end position="141"/>
    </location>
</feature>
<keyword evidence="10" id="KW-1133">Transmembrane helix</keyword>